<dbReference type="Gene3D" id="3.30.70.120">
    <property type="match status" value="1"/>
</dbReference>
<dbReference type="InterPro" id="IPR015867">
    <property type="entry name" value="N-reg_PII/ATP_PRibTrfase_C"/>
</dbReference>
<evidence type="ECO:0000256" key="5">
    <source>
        <dbReference type="ARBA" id="ARBA00023136"/>
    </source>
</evidence>
<evidence type="ECO:0000256" key="4">
    <source>
        <dbReference type="ARBA" id="ARBA00022989"/>
    </source>
</evidence>
<keyword evidence="5 6" id="KW-0472">Membrane</keyword>
<protein>
    <submittedName>
        <fullName evidence="8">Uncharacterized membrane-anchored protein YitT (DUF2179 family)</fullName>
    </submittedName>
</protein>
<dbReference type="CDD" id="cd16380">
    <property type="entry name" value="YitT_C"/>
    <property type="match status" value="1"/>
</dbReference>
<dbReference type="InterPro" id="IPR051461">
    <property type="entry name" value="UPF0750_membrane"/>
</dbReference>
<evidence type="ECO:0000256" key="3">
    <source>
        <dbReference type="ARBA" id="ARBA00022692"/>
    </source>
</evidence>
<dbReference type="InterPro" id="IPR003740">
    <property type="entry name" value="YitT"/>
</dbReference>
<evidence type="ECO:0000259" key="7">
    <source>
        <dbReference type="Pfam" id="PF10035"/>
    </source>
</evidence>
<dbReference type="Pfam" id="PF10035">
    <property type="entry name" value="DUF2179"/>
    <property type="match status" value="1"/>
</dbReference>
<proteinExistence type="predicted"/>
<reference evidence="8 9" key="1">
    <citation type="submission" date="2021-01" db="EMBL/GenBank/DDBJ databases">
        <title>Genomic Encyclopedia of Type Strains, Phase IV (KMG-IV): sequencing the most valuable type-strain genomes for metagenomic binning, comparative biology and taxonomic classification.</title>
        <authorList>
            <person name="Goeker M."/>
        </authorList>
    </citation>
    <scope>NUCLEOTIDE SEQUENCE [LARGE SCALE GENOMIC DNA]</scope>
    <source>
        <strain evidence="8 9">DSM 24436</strain>
    </source>
</reference>
<evidence type="ECO:0000313" key="9">
    <source>
        <dbReference type="Proteomes" id="UP000767854"/>
    </source>
</evidence>
<dbReference type="Proteomes" id="UP000767854">
    <property type="component" value="Unassembled WGS sequence"/>
</dbReference>
<evidence type="ECO:0000256" key="6">
    <source>
        <dbReference type="SAM" id="Phobius"/>
    </source>
</evidence>
<name>A0ABS2MT86_9FIRM</name>
<dbReference type="InterPro" id="IPR019264">
    <property type="entry name" value="DUF2179"/>
</dbReference>
<evidence type="ECO:0000256" key="2">
    <source>
        <dbReference type="ARBA" id="ARBA00022475"/>
    </source>
</evidence>
<dbReference type="PIRSF" id="PIRSF006483">
    <property type="entry name" value="Membrane_protein_YitT"/>
    <property type="match status" value="1"/>
</dbReference>
<dbReference type="EMBL" id="JAFBDT010000022">
    <property type="protein sequence ID" value="MBM7562587.1"/>
    <property type="molecule type" value="Genomic_DNA"/>
</dbReference>
<organism evidence="8 9">
    <name type="scientific">Fusibacter tunisiensis</name>
    <dbReference type="NCBI Taxonomy" id="1008308"/>
    <lineage>
        <taxon>Bacteria</taxon>
        <taxon>Bacillati</taxon>
        <taxon>Bacillota</taxon>
        <taxon>Clostridia</taxon>
        <taxon>Eubacteriales</taxon>
        <taxon>Eubacteriales Family XII. Incertae Sedis</taxon>
        <taxon>Fusibacter</taxon>
    </lineage>
</organism>
<sequence>MNPKKKIYDLLYVVFGSIILAIAITSILKPNGIITGGITGFSLVLEQIFGIKYTYLYYVISIGVLITTYLTLGKREARKIVVYSVTFPVVLIFFERFQFNLTENDLFLASVYYGIMAGAGTGLVLKGGFSSGGTDTIATIINRKLFRFMSVSTIIAALDIGVIIFAAFVFDLRIALYALLTQVVAMKAVEVVLFGFSAKLVKLEIISEYEKDIEVYILNQVRRGISKYNIMGGYTNSGRIKLVTICSLRESILIRDKIAEIDAKAFVSVLPVNSVWGEGVGFDRLTLDQS</sequence>
<comment type="subcellular location">
    <subcellularLocation>
        <location evidence="1">Cell membrane</location>
        <topology evidence="1">Multi-pass membrane protein</topology>
    </subcellularLocation>
</comment>
<feature type="transmembrane region" description="Helical" evidence="6">
    <location>
        <begin position="145"/>
        <end position="168"/>
    </location>
</feature>
<keyword evidence="9" id="KW-1185">Reference proteome</keyword>
<feature type="transmembrane region" description="Helical" evidence="6">
    <location>
        <begin position="7"/>
        <end position="28"/>
    </location>
</feature>
<feature type="transmembrane region" description="Helical" evidence="6">
    <location>
        <begin position="105"/>
        <end position="125"/>
    </location>
</feature>
<dbReference type="PANTHER" id="PTHR33545">
    <property type="entry name" value="UPF0750 MEMBRANE PROTEIN YITT-RELATED"/>
    <property type="match status" value="1"/>
</dbReference>
<keyword evidence="2" id="KW-1003">Cell membrane</keyword>
<comment type="caution">
    <text evidence="8">The sequence shown here is derived from an EMBL/GenBank/DDBJ whole genome shotgun (WGS) entry which is preliminary data.</text>
</comment>
<accession>A0ABS2MT86</accession>
<evidence type="ECO:0000256" key="1">
    <source>
        <dbReference type="ARBA" id="ARBA00004651"/>
    </source>
</evidence>
<feature type="transmembrane region" description="Helical" evidence="6">
    <location>
        <begin position="55"/>
        <end position="73"/>
    </location>
</feature>
<feature type="transmembrane region" description="Helical" evidence="6">
    <location>
        <begin position="80"/>
        <end position="99"/>
    </location>
</feature>
<keyword evidence="4 6" id="KW-1133">Transmembrane helix</keyword>
<gene>
    <name evidence="8" type="ORF">JOC49_002148</name>
</gene>
<keyword evidence="3 6" id="KW-0812">Transmembrane</keyword>
<dbReference type="Pfam" id="PF02588">
    <property type="entry name" value="YitT_membrane"/>
    <property type="match status" value="1"/>
</dbReference>
<evidence type="ECO:0000313" key="8">
    <source>
        <dbReference type="EMBL" id="MBM7562587.1"/>
    </source>
</evidence>
<feature type="transmembrane region" description="Helical" evidence="6">
    <location>
        <begin position="174"/>
        <end position="196"/>
    </location>
</feature>
<dbReference type="PANTHER" id="PTHR33545:SF3">
    <property type="entry name" value="UPF0750 MEMBRANE PROTEIN YQFU"/>
    <property type="match status" value="1"/>
</dbReference>
<feature type="domain" description="DUF2179" evidence="7">
    <location>
        <begin position="223"/>
        <end position="277"/>
    </location>
</feature>